<dbReference type="Gene3D" id="1.25.40.10">
    <property type="entry name" value="Tetratricopeptide repeat domain"/>
    <property type="match status" value="3"/>
</dbReference>
<dbReference type="InterPro" id="IPR012668">
    <property type="entry name" value="CHP02466"/>
</dbReference>
<feature type="repeat" description="TPR" evidence="3">
    <location>
        <begin position="181"/>
        <end position="214"/>
    </location>
</feature>
<dbReference type="InterPro" id="IPR011990">
    <property type="entry name" value="TPR-like_helical_dom_sf"/>
</dbReference>
<dbReference type="InterPro" id="IPR052943">
    <property type="entry name" value="TMTC_O-mannosyl-trnsfr"/>
</dbReference>
<evidence type="ECO:0000313" key="4">
    <source>
        <dbReference type="EMBL" id="SJM95173.1"/>
    </source>
</evidence>
<protein>
    <submittedName>
        <fullName evidence="4">Tetratricopeptide repeat protein</fullName>
    </submittedName>
</protein>
<dbReference type="PROSITE" id="PS50293">
    <property type="entry name" value="TPR_REGION"/>
    <property type="match status" value="3"/>
</dbReference>
<evidence type="ECO:0000256" key="3">
    <source>
        <dbReference type="PROSITE-ProRule" id="PRU00339"/>
    </source>
</evidence>
<dbReference type="Proteomes" id="UP000195442">
    <property type="component" value="Unassembled WGS sequence"/>
</dbReference>
<dbReference type="Pfam" id="PF07719">
    <property type="entry name" value="TPR_2"/>
    <property type="match status" value="1"/>
</dbReference>
<gene>
    <name evidence="4" type="ORF">CRENPOLYSF2_470003</name>
</gene>
<dbReference type="SMART" id="SM00028">
    <property type="entry name" value="TPR"/>
    <property type="match status" value="7"/>
</dbReference>
<dbReference type="Gene3D" id="2.60.120.620">
    <property type="entry name" value="q2cbj1_9rhob like domain"/>
    <property type="match status" value="1"/>
</dbReference>
<keyword evidence="5" id="KW-1185">Reference proteome</keyword>
<feature type="repeat" description="TPR" evidence="3">
    <location>
        <begin position="80"/>
        <end position="113"/>
    </location>
</feature>
<feature type="repeat" description="TPR" evidence="3">
    <location>
        <begin position="215"/>
        <end position="248"/>
    </location>
</feature>
<feature type="repeat" description="TPR" evidence="3">
    <location>
        <begin position="46"/>
        <end position="79"/>
    </location>
</feature>
<dbReference type="Pfam" id="PF13424">
    <property type="entry name" value="TPR_12"/>
    <property type="match status" value="1"/>
</dbReference>
<organism evidence="4 5">
    <name type="scientific">Crenothrix polyspora</name>
    <dbReference type="NCBI Taxonomy" id="360316"/>
    <lineage>
        <taxon>Bacteria</taxon>
        <taxon>Pseudomonadati</taxon>
        <taxon>Pseudomonadota</taxon>
        <taxon>Gammaproteobacteria</taxon>
        <taxon>Methylococcales</taxon>
        <taxon>Crenotrichaceae</taxon>
        <taxon>Crenothrix</taxon>
    </lineage>
</organism>
<dbReference type="SUPFAM" id="SSF48452">
    <property type="entry name" value="TPR-like"/>
    <property type="match status" value="1"/>
</dbReference>
<proteinExistence type="predicted"/>
<evidence type="ECO:0000313" key="5">
    <source>
        <dbReference type="Proteomes" id="UP000195442"/>
    </source>
</evidence>
<sequence>MKMQSKPLRQPNPADMQALEQLFQSGHFSQAEAKAQALLAASPKMLALYNLLGLSQQAQGKYREAVASFRKMLALEPRIAEIHFNLGVILAQLGDADEAIASYRKTVQMKPNFTVAHFNLAILLQAQGQLQEAAGHYRKAITIEPGFVEALANLGTVLQQGGQLEEAEQCYRKALALRADARGYFNLGTVLYDQGKHDAAISAFREAVQLDVHFADAWNSLGETLRDRGAMDDAIRCYEQALAVQPDHGRAKYNLGEYLCLANRLQEAIAYFENSDFADAKERALQCYYKTRQFELFKHKFDQFAANKRHTSVLLGTLSTHYATNFGVENTYNFCKNPMDYVLQLRIDELVAPDSHFLAQLLHDIEHLAIAERKQGRLYYGMQSAGNLLMRTEPSFQKLTAIIRHKVLAYRQHFADSQCELILNFPRDIEFASSWYLRMKQGGYLTSHIHEEGWISGCIYLKLPEKSRAHEGCFAYSSDGDDYPRLHDDFPSQIVDIQVGDLVLFPSSLFHRTVPFHADQERVCVAFDIKPALGLKI</sequence>
<keyword evidence="2 3" id="KW-0802">TPR repeat</keyword>
<dbReference type="PROSITE" id="PS50005">
    <property type="entry name" value="TPR"/>
    <property type="match status" value="5"/>
</dbReference>
<dbReference type="InterPro" id="IPR019734">
    <property type="entry name" value="TPR_rpt"/>
</dbReference>
<keyword evidence="1" id="KW-0677">Repeat</keyword>
<dbReference type="Pfam" id="PF13759">
    <property type="entry name" value="2OG-FeII_Oxy_5"/>
    <property type="match status" value="1"/>
</dbReference>
<dbReference type="PANTHER" id="PTHR44809">
    <property type="match status" value="1"/>
</dbReference>
<dbReference type="OrthoDB" id="549777at2"/>
<name>A0A1R4HG15_9GAMM</name>
<reference evidence="5" key="1">
    <citation type="submission" date="2017-02" db="EMBL/GenBank/DDBJ databases">
        <authorList>
            <person name="Daims H."/>
        </authorList>
    </citation>
    <scope>NUCLEOTIDE SEQUENCE [LARGE SCALE GENOMIC DNA]</scope>
</reference>
<feature type="repeat" description="TPR" evidence="3">
    <location>
        <begin position="114"/>
        <end position="147"/>
    </location>
</feature>
<dbReference type="PANTHER" id="PTHR44809:SF1">
    <property type="entry name" value="PROTEIN O-MANNOSYL-TRANSFERASE TMTC1"/>
    <property type="match status" value="1"/>
</dbReference>
<evidence type="ECO:0000256" key="2">
    <source>
        <dbReference type="ARBA" id="ARBA00022803"/>
    </source>
</evidence>
<dbReference type="InterPro" id="IPR013105">
    <property type="entry name" value="TPR_2"/>
</dbReference>
<dbReference type="RefSeq" id="WP_087148084.1">
    <property type="nucleotide sequence ID" value="NZ_FUKJ01000410.1"/>
</dbReference>
<evidence type="ECO:0000256" key="1">
    <source>
        <dbReference type="ARBA" id="ARBA00022737"/>
    </source>
</evidence>
<accession>A0A1R4HG15</accession>
<dbReference type="EMBL" id="FUKJ01000410">
    <property type="protein sequence ID" value="SJM95173.1"/>
    <property type="molecule type" value="Genomic_DNA"/>
</dbReference>
<dbReference type="Pfam" id="PF13432">
    <property type="entry name" value="TPR_16"/>
    <property type="match status" value="2"/>
</dbReference>
<dbReference type="AlphaFoldDB" id="A0A1R4HG15"/>